<dbReference type="PANTHER" id="PTHR36840:SF1">
    <property type="entry name" value="BLL5714 PROTEIN"/>
    <property type="match status" value="1"/>
</dbReference>
<proteinExistence type="predicted"/>
<feature type="transmembrane region" description="Helical" evidence="1">
    <location>
        <begin position="83"/>
        <end position="102"/>
    </location>
</feature>
<name>A0A7G6YFL4_9MICO</name>
<sequence>MSGVSLPRLPVAGDRDPSRAHWMELFFDLVFVALVGQLAHGLHTEPSFGTLAVFVALFASVWWSWVNLTFVVDVSPQLSARRLSIVMLIAMFAVGALAVAAPEAVGDRAWLFAAGNAALRVLLLVVWIGFSWSNGRASRVRILAYNGLTAVIWLVSIALPSPADYVLWAVAIVLEIVLLTATSGSWAAIALDRLNVEHLSERFGLLVIIVLGESVLSIVDAVSGAWTVAAGIVGVLGLLLTSGLAWSFFLYGVDAMTSGLERLLEAGDARTIRDTVAFLPFLLLAGVTALSGALAEGIAHPGEALPPALAVSLGGGIALFYLTNAVIARRYGDPWRVVLRWATPAVGLSAALAVAALWLPAAAAIACAVVILGVVVASAERASRARRLLAGRGSATIY</sequence>
<feature type="transmembrane region" description="Helical" evidence="1">
    <location>
        <begin position="228"/>
        <end position="253"/>
    </location>
</feature>
<dbReference type="RefSeq" id="WP_185276686.1">
    <property type="nucleotide sequence ID" value="NZ_CP043641.1"/>
</dbReference>
<feature type="transmembrane region" description="Helical" evidence="1">
    <location>
        <begin position="48"/>
        <end position="71"/>
    </location>
</feature>
<dbReference type="InterPro" id="IPR010640">
    <property type="entry name" value="Low_temperature_requirement_A"/>
</dbReference>
<feature type="transmembrane region" description="Helical" evidence="1">
    <location>
        <begin position="361"/>
        <end position="379"/>
    </location>
</feature>
<feature type="transmembrane region" description="Helical" evidence="1">
    <location>
        <begin position="142"/>
        <end position="159"/>
    </location>
</feature>
<keyword evidence="1" id="KW-0472">Membrane</keyword>
<reference evidence="3" key="1">
    <citation type="submission" date="2019-09" db="EMBL/GenBank/DDBJ databases">
        <title>Antimicrobial potential of Antarctic Bacteria.</title>
        <authorList>
            <person name="Benaud N."/>
            <person name="Edwards R.J."/>
            <person name="Ferrari B.C."/>
        </authorList>
    </citation>
    <scope>NUCLEOTIDE SEQUENCE [LARGE SCALE GENOMIC DNA]</scope>
    <source>
        <strain evidence="3">INR9</strain>
    </source>
</reference>
<evidence type="ECO:0000313" key="3">
    <source>
        <dbReference type="Proteomes" id="UP000515511"/>
    </source>
</evidence>
<dbReference type="Pfam" id="PF06772">
    <property type="entry name" value="LtrA"/>
    <property type="match status" value="1"/>
</dbReference>
<protein>
    <submittedName>
        <fullName evidence="2">Low temperature requirement protein A</fullName>
    </submittedName>
</protein>
<feature type="transmembrane region" description="Helical" evidence="1">
    <location>
        <begin position="165"/>
        <end position="191"/>
    </location>
</feature>
<accession>A0A7G6YFL4</accession>
<dbReference type="AlphaFoldDB" id="A0A7G6YFL4"/>
<evidence type="ECO:0000313" key="2">
    <source>
        <dbReference type="EMBL" id="QNE37279.1"/>
    </source>
</evidence>
<dbReference type="PANTHER" id="PTHR36840">
    <property type="entry name" value="BLL5714 PROTEIN"/>
    <property type="match status" value="1"/>
</dbReference>
<keyword evidence="1" id="KW-1133">Transmembrane helix</keyword>
<dbReference type="KEGG" id="lse:F1C12_20605"/>
<feature type="transmembrane region" description="Helical" evidence="1">
    <location>
        <begin position="203"/>
        <end position="222"/>
    </location>
</feature>
<feature type="transmembrane region" description="Helical" evidence="1">
    <location>
        <begin position="108"/>
        <end position="130"/>
    </location>
</feature>
<feature type="transmembrane region" description="Helical" evidence="1">
    <location>
        <begin position="274"/>
        <end position="295"/>
    </location>
</feature>
<organism evidence="2 3">
    <name type="scientific">Leifsonia shinshuensis</name>
    <dbReference type="NCBI Taxonomy" id="150026"/>
    <lineage>
        <taxon>Bacteria</taxon>
        <taxon>Bacillati</taxon>
        <taxon>Actinomycetota</taxon>
        <taxon>Actinomycetes</taxon>
        <taxon>Micrococcales</taxon>
        <taxon>Microbacteriaceae</taxon>
        <taxon>Leifsonia</taxon>
    </lineage>
</organism>
<keyword evidence="1" id="KW-0812">Transmembrane</keyword>
<gene>
    <name evidence="2" type="ORF">F1C12_20605</name>
</gene>
<dbReference type="Proteomes" id="UP000515511">
    <property type="component" value="Chromosome"/>
</dbReference>
<feature type="transmembrane region" description="Helical" evidence="1">
    <location>
        <begin position="307"/>
        <end position="326"/>
    </location>
</feature>
<evidence type="ECO:0000256" key="1">
    <source>
        <dbReference type="SAM" id="Phobius"/>
    </source>
</evidence>
<dbReference type="EMBL" id="CP043641">
    <property type="protein sequence ID" value="QNE37279.1"/>
    <property type="molecule type" value="Genomic_DNA"/>
</dbReference>
<feature type="transmembrane region" description="Helical" evidence="1">
    <location>
        <begin position="338"/>
        <end position="355"/>
    </location>
</feature>